<dbReference type="Gene3D" id="3.90.1750.20">
    <property type="entry name" value="Putative Large Serine Recombinase, Chain B, Domain 2"/>
    <property type="match status" value="1"/>
</dbReference>
<dbReference type="PROSITE" id="PS51737">
    <property type="entry name" value="RECOMBINASE_DNA_BIND"/>
    <property type="match status" value="1"/>
</dbReference>
<dbReference type="Pfam" id="PF13408">
    <property type="entry name" value="Zn_ribbon_recom"/>
    <property type="match status" value="1"/>
</dbReference>
<feature type="domain" description="Tyr recombinase" evidence="6">
    <location>
        <begin position="105"/>
        <end position="272"/>
    </location>
</feature>
<organism evidence="8 9">
    <name type="scientific">Sulfitobacter aestuarii</name>
    <dbReference type="NCBI Taxonomy" id="2161676"/>
    <lineage>
        <taxon>Bacteria</taxon>
        <taxon>Pseudomonadati</taxon>
        <taxon>Pseudomonadota</taxon>
        <taxon>Alphaproteobacteria</taxon>
        <taxon>Rhodobacterales</taxon>
        <taxon>Roseobacteraceae</taxon>
        <taxon>Sulfitobacter</taxon>
    </lineage>
</organism>
<evidence type="ECO:0000256" key="1">
    <source>
        <dbReference type="ARBA" id="ARBA00022908"/>
    </source>
</evidence>
<comment type="caution">
    <text evidence="8">The sequence shown here is derived from an EMBL/GenBank/DDBJ whole genome shotgun (WGS) entry which is preliminary data.</text>
</comment>
<dbReference type="EMBL" id="JBHUMP010000035">
    <property type="protein sequence ID" value="MFD2741625.1"/>
    <property type="molecule type" value="Genomic_DNA"/>
</dbReference>
<dbReference type="PANTHER" id="PTHR30461">
    <property type="entry name" value="DNA-INVERTASE FROM LAMBDOID PROPHAGE"/>
    <property type="match status" value="1"/>
</dbReference>
<keyword evidence="2 4" id="KW-0238">DNA-binding</keyword>
<evidence type="ECO:0000313" key="8">
    <source>
        <dbReference type="EMBL" id="MFD2741625.1"/>
    </source>
</evidence>
<keyword evidence="1" id="KW-0229">DNA integration</keyword>
<dbReference type="InterPro" id="IPR011010">
    <property type="entry name" value="DNA_brk_join_enz"/>
</dbReference>
<dbReference type="InterPro" id="IPR011109">
    <property type="entry name" value="DNA_bind_recombinase_dom"/>
</dbReference>
<dbReference type="Gene3D" id="1.10.443.10">
    <property type="entry name" value="Intergrase catalytic core"/>
    <property type="match status" value="1"/>
</dbReference>
<dbReference type="PANTHER" id="PTHR30461:SF23">
    <property type="entry name" value="DNA RECOMBINASE-RELATED"/>
    <property type="match status" value="1"/>
</dbReference>
<accession>A0ABW5U742</accession>
<evidence type="ECO:0000256" key="4">
    <source>
        <dbReference type="PROSITE-ProRule" id="PRU01248"/>
    </source>
</evidence>
<dbReference type="InterPro" id="IPR004107">
    <property type="entry name" value="Integrase_SAM-like_N"/>
</dbReference>
<keyword evidence="9" id="KW-1185">Reference proteome</keyword>
<dbReference type="PROSITE" id="PS51898">
    <property type="entry name" value="TYR_RECOMBINASE"/>
    <property type="match status" value="1"/>
</dbReference>
<feature type="domain" description="Recombinase" evidence="5">
    <location>
        <begin position="233"/>
        <end position="368"/>
    </location>
</feature>
<dbReference type="InterPro" id="IPR038109">
    <property type="entry name" value="DNA_bind_recomb_sf"/>
</dbReference>
<name>A0ABW5U742_9RHOB</name>
<dbReference type="InterPro" id="IPR050639">
    <property type="entry name" value="SSR_resolvase"/>
</dbReference>
<dbReference type="InterPro" id="IPR025827">
    <property type="entry name" value="Zn_ribbon_recom_dom"/>
</dbReference>
<sequence length="630" mass="69531">MNIQHSTPMAPLRARMIADMSARNLGTASQTSHLRACKRFAAWLGRSPETATPDDLRDFQRHLIESGTSICTRNQTMTGVKFLLRVTLRRHDLAAEVFHLKEPVKVPLVLSRNEVKRLLAMAPGLKARVMLSLAYGCGMRAGEVVRLKVGDIDGEQKIIRIVQAKGRKDRNVILPADIRVVQALLGQTNLKTTEIYVRASGQTLRQTLERLDVLSELWHPAHCRPSTDLFVAAVGADGMPVTGERGVLADEAAIVRRIFDEFSEGYPPKAIACRLNDEAIPGPRGGIWCDTTIRGHRTRGTGVLNNELYIGRLVWNRLRYIKDPVTGKRVSRLNPEQDWVIHEVPELRIVSDALWAAVKERQAQIDATPAVQGIKKSRFWEKRRGPHLLTGKLVCGRCGGTLASVGKDYLACPNARKRGTCETSQSFRRPVLEEAVLELLRERLMQPDAVAAFVSAFTNAANAERFAASSTRQKTAKMLMQTTDKLRGLYDAIADGLRTPGLLQQLEELEAQKAALEAQLEAPAPDPVRLHPGLAELYRKKVMELSDSLKDEAIRTPALDLLRSLIARVTVQQGSGDGVTVIELEGAIAAMVDQAQPGGLDRSDHGSVKVVAGARFGHCFVKLFKSQIVR</sequence>
<dbReference type="Gene3D" id="1.10.150.130">
    <property type="match status" value="1"/>
</dbReference>
<dbReference type="RefSeq" id="WP_386376052.1">
    <property type="nucleotide sequence ID" value="NZ_JBHUMP010000035.1"/>
</dbReference>
<evidence type="ECO:0000259" key="5">
    <source>
        <dbReference type="PROSITE" id="PS51737"/>
    </source>
</evidence>
<dbReference type="InterPro" id="IPR044068">
    <property type="entry name" value="CB"/>
</dbReference>
<dbReference type="SUPFAM" id="SSF56349">
    <property type="entry name" value="DNA breaking-rejoining enzymes"/>
    <property type="match status" value="1"/>
</dbReference>
<evidence type="ECO:0000259" key="6">
    <source>
        <dbReference type="PROSITE" id="PS51898"/>
    </source>
</evidence>
<dbReference type="InterPro" id="IPR010998">
    <property type="entry name" value="Integrase_recombinase_N"/>
</dbReference>
<proteinExistence type="predicted"/>
<evidence type="ECO:0000259" key="7">
    <source>
        <dbReference type="PROSITE" id="PS51900"/>
    </source>
</evidence>
<evidence type="ECO:0000256" key="2">
    <source>
        <dbReference type="ARBA" id="ARBA00023125"/>
    </source>
</evidence>
<dbReference type="Proteomes" id="UP001597474">
    <property type="component" value="Unassembled WGS sequence"/>
</dbReference>
<dbReference type="InterPro" id="IPR013762">
    <property type="entry name" value="Integrase-like_cat_sf"/>
</dbReference>
<dbReference type="Pfam" id="PF13495">
    <property type="entry name" value="Phage_int_SAM_4"/>
    <property type="match status" value="1"/>
</dbReference>
<reference evidence="9" key="1">
    <citation type="journal article" date="2019" name="Int. J. Syst. Evol. Microbiol.">
        <title>The Global Catalogue of Microorganisms (GCM) 10K type strain sequencing project: providing services to taxonomists for standard genome sequencing and annotation.</title>
        <authorList>
            <consortium name="The Broad Institute Genomics Platform"/>
            <consortium name="The Broad Institute Genome Sequencing Center for Infectious Disease"/>
            <person name="Wu L."/>
            <person name="Ma J."/>
        </authorList>
    </citation>
    <scope>NUCLEOTIDE SEQUENCE [LARGE SCALE GENOMIC DNA]</scope>
    <source>
        <strain evidence="9">TISTR 2562</strain>
    </source>
</reference>
<evidence type="ECO:0000256" key="3">
    <source>
        <dbReference type="ARBA" id="ARBA00023172"/>
    </source>
</evidence>
<protein>
    <submittedName>
        <fullName evidence="8">Recombinase family protein</fullName>
    </submittedName>
</protein>
<dbReference type="Pfam" id="PF00589">
    <property type="entry name" value="Phage_integrase"/>
    <property type="match status" value="1"/>
</dbReference>
<keyword evidence="3" id="KW-0233">DNA recombination</keyword>
<dbReference type="Pfam" id="PF07508">
    <property type="entry name" value="Recombinase"/>
    <property type="match status" value="1"/>
</dbReference>
<evidence type="ECO:0000313" key="9">
    <source>
        <dbReference type="Proteomes" id="UP001597474"/>
    </source>
</evidence>
<dbReference type="PROSITE" id="PS51900">
    <property type="entry name" value="CB"/>
    <property type="match status" value="1"/>
</dbReference>
<feature type="domain" description="Core-binding (CB)" evidence="7">
    <location>
        <begin position="7"/>
        <end position="88"/>
    </location>
</feature>
<dbReference type="InterPro" id="IPR002104">
    <property type="entry name" value="Integrase_catalytic"/>
</dbReference>
<gene>
    <name evidence="8" type="ORF">ACFSUD_18855</name>
</gene>